<organism evidence="2">
    <name type="scientific">Tanacetum cinerariifolium</name>
    <name type="common">Dalmatian daisy</name>
    <name type="synonym">Chrysanthemum cinerariifolium</name>
    <dbReference type="NCBI Taxonomy" id="118510"/>
    <lineage>
        <taxon>Eukaryota</taxon>
        <taxon>Viridiplantae</taxon>
        <taxon>Streptophyta</taxon>
        <taxon>Embryophyta</taxon>
        <taxon>Tracheophyta</taxon>
        <taxon>Spermatophyta</taxon>
        <taxon>Magnoliopsida</taxon>
        <taxon>eudicotyledons</taxon>
        <taxon>Gunneridae</taxon>
        <taxon>Pentapetalae</taxon>
        <taxon>asterids</taxon>
        <taxon>campanulids</taxon>
        <taxon>Asterales</taxon>
        <taxon>Asteraceae</taxon>
        <taxon>Asteroideae</taxon>
        <taxon>Anthemideae</taxon>
        <taxon>Anthemidinae</taxon>
        <taxon>Tanacetum</taxon>
    </lineage>
</organism>
<accession>A0A6L2MMU7</accession>
<proteinExistence type="predicted"/>
<dbReference type="AlphaFoldDB" id="A0A6L2MMU7"/>
<dbReference type="EMBL" id="BKCJ010006922">
    <property type="protein sequence ID" value="GEU74637.1"/>
    <property type="molecule type" value="Genomic_DNA"/>
</dbReference>
<evidence type="ECO:0000256" key="1">
    <source>
        <dbReference type="SAM" id="MobiDB-lite"/>
    </source>
</evidence>
<reference evidence="2" key="1">
    <citation type="journal article" date="2019" name="Sci. Rep.">
        <title>Draft genome of Tanacetum cinerariifolium, the natural source of mosquito coil.</title>
        <authorList>
            <person name="Yamashiro T."/>
            <person name="Shiraishi A."/>
            <person name="Satake H."/>
            <person name="Nakayama K."/>
        </authorList>
    </citation>
    <scope>NUCLEOTIDE SEQUENCE</scope>
</reference>
<dbReference type="Pfam" id="PF14223">
    <property type="entry name" value="Retrotran_gag_2"/>
    <property type="match status" value="1"/>
</dbReference>
<evidence type="ECO:0000313" key="2">
    <source>
        <dbReference type="EMBL" id="GEU74637.1"/>
    </source>
</evidence>
<comment type="caution">
    <text evidence="2">The sequence shown here is derived from an EMBL/GenBank/DDBJ whole genome shotgun (WGS) entry which is preliminary data.</text>
</comment>
<gene>
    <name evidence="2" type="ORF">Tci_046615</name>
</gene>
<protein>
    <submittedName>
        <fullName evidence="2">Uncharacterized protein</fullName>
    </submittedName>
</protein>
<feature type="region of interest" description="Disordered" evidence="1">
    <location>
        <begin position="440"/>
        <end position="485"/>
    </location>
</feature>
<name>A0A6L2MMU7_TANCI</name>
<sequence>MRIERYFLMTDYSLWLARKNELKARGTLLMALPDKHKLKFNIHKDAKTLMEAIQKRFGRNKETKKVQKTLLKQQYENFTCLTSESLYQIYDRPQKLICQLEILGESLSQEDINLNLKIYEAKIKSSSSASTSTQNIAFVSSQNTNSTNESVSVVASVSGASTKVLVSFVPNVDTLSDSIIYSFFASQSNSPQREGIWELMELLQLGLICRRWSAITATREGTLQSFQAEEEPTNYALMAFTSLSSSSSDNEIFTSSMFDCDEMFSSETNESLPASLIYDRPSAPIIEDWVSDLEDDSKTELPYNAPSFVQPTEQVKTPRPSVKPIENSILAANHKTAILNPKTHGNNRNRKACFICKSLTYLIKDCDYYENQMVQKPARNHAQGGNHQHYARMTHPNLQRHVVPTAILTRSKLVPLTAVKPVTTSVSSNKVIRPRPVKTVVTKPHSPPRRNINRRPFPNPSTFSPKVTTVKAPKGNPQHPLKDKGVIDSRCSRHMIGNMSYLSDFQEINSGYVAFGRNPKGGKITGKGKTRTGNRFFLR</sequence>